<comment type="caution">
    <text evidence="2">The sequence shown here is derived from an EMBL/GenBank/DDBJ whole genome shotgun (WGS) entry which is preliminary data.</text>
</comment>
<gene>
    <name evidence="2" type="ORF">H4683_004129</name>
</gene>
<reference evidence="2" key="1">
    <citation type="submission" date="2020-10" db="EMBL/GenBank/DDBJ databases">
        <title>Genomic Encyclopedia of Type Strains, Phase IV (KMG-IV): sequencing the most valuable type-strain genomes for metagenomic binning, comparative biology and taxonomic classification.</title>
        <authorList>
            <person name="Goeker M."/>
        </authorList>
    </citation>
    <scope>NUCLEOTIDE SEQUENCE</scope>
    <source>
        <strain evidence="2">DSM 13886</strain>
    </source>
</reference>
<feature type="compositionally biased region" description="Basic and acidic residues" evidence="1">
    <location>
        <begin position="128"/>
        <end position="138"/>
    </location>
</feature>
<sequence length="166" mass="19702">MEGLNEWQLSHLSQALTRAKRLEKQRADFHQELYDTVLYPTVHYDKEFTGNGGSPVTDIQAIKIIEAKERYERLIQKEYKAHRRWESVLEWIDERDRPITIRYFAKGKRVQLKIIGRLLQQITKQLEREEQHTERQRNEQSTADYKEVSATNTSVQEASEAIRTNS</sequence>
<evidence type="ECO:0000313" key="3">
    <source>
        <dbReference type="Proteomes" id="UP000658225"/>
    </source>
</evidence>
<dbReference type="Proteomes" id="UP000658225">
    <property type="component" value="Unassembled WGS sequence"/>
</dbReference>
<feature type="region of interest" description="Disordered" evidence="1">
    <location>
        <begin position="128"/>
        <end position="166"/>
    </location>
</feature>
<keyword evidence="3" id="KW-1185">Reference proteome</keyword>
<evidence type="ECO:0000256" key="1">
    <source>
        <dbReference type="SAM" id="MobiDB-lite"/>
    </source>
</evidence>
<feature type="compositionally biased region" description="Polar residues" evidence="1">
    <location>
        <begin position="139"/>
        <end position="166"/>
    </location>
</feature>
<proteinExistence type="predicted"/>
<dbReference type="RefSeq" id="WP_192600593.1">
    <property type="nucleotide sequence ID" value="NZ_JADBEL010000044.1"/>
</dbReference>
<dbReference type="AlphaFoldDB" id="A0A927MLX7"/>
<evidence type="ECO:0000313" key="2">
    <source>
        <dbReference type="EMBL" id="MBE1557003.1"/>
    </source>
</evidence>
<name>A0A927MLX7_9BACL</name>
<protein>
    <submittedName>
        <fullName evidence="2">Uncharacterized protein</fullName>
    </submittedName>
</protein>
<accession>A0A927MLX7</accession>
<organism evidence="2 3">
    <name type="scientific">Sporosarcina limicola</name>
    <dbReference type="NCBI Taxonomy" id="34101"/>
    <lineage>
        <taxon>Bacteria</taxon>
        <taxon>Bacillati</taxon>
        <taxon>Bacillota</taxon>
        <taxon>Bacilli</taxon>
        <taxon>Bacillales</taxon>
        <taxon>Caryophanaceae</taxon>
        <taxon>Sporosarcina</taxon>
    </lineage>
</organism>
<dbReference type="EMBL" id="JADBEL010000044">
    <property type="protein sequence ID" value="MBE1557003.1"/>
    <property type="molecule type" value="Genomic_DNA"/>
</dbReference>